<comment type="caution">
    <text evidence="2">The sequence shown here is derived from an EMBL/GenBank/DDBJ whole genome shotgun (WGS) entry which is preliminary data.</text>
</comment>
<feature type="chain" id="PRO_5032697185" description="Lipoprotein" evidence="1">
    <location>
        <begin position="20"/>
        <end position="139"/>
    </location>
</feature>
<dbReference type="PROSITE" id="PS51257">
    <property type="entry name" value="PROKAR_LIPOPROTEIN"/>
    <property type="match status" value="1"/>
</dbReference>
<dbReference type="Proteomes" id="UP000572377">
    <property type="component" value="Unassembled WGS sequence"/>
</dbReference>
<dbReference type="EMBL" id="JABFBC010000003">
    <property type="protein sequence ID" value="NNU81955.1"/>
    <property type="molecule type" value="Genomic_DNA"/>
</dbReference>
<organism evidence="2 3">
    <name type="scientific">Halovulum dunhuangense</name>
    <dbReference type="NCBI Taxonomy" id="1505036"/>
    <lineage>
        <taxon>Bacteria</taxon>
        <taxon>Pseudomonadati</taxon>
        <taxon>Pseudomonadota</taxon>
        <taxon>Alphaproteobacteria</taxon>
        <taxon>Rhodobacterales</taxon>
        <taxon>Paracoccaceae</taxon>
        <taxon>Halovulum</taxon>
    </lineage>
</organism>
<evidence type="ECO:0000313" key="2">
    <source>
        <dbReference type="EMBL" id="NNU81955.1"/>
    </source>
</evidence>
<dbReference type="RefSeq" id="WP_171326809.1">
    <property type="nucleotide sequence ID" value="NZ_JABFBC010000003.1"/>
</dbReference>
<evidence type="ECO:0000256" key="1">
    <source>
        <dbReference type="SAM" id="SignalP"/>
    </source>
</evidence>
<feature type="signal peptide" evidence="1">
    <location>
        <begin position="1"/>
        <end position="19"/>
    </location>
</feature>
<evidence type="ECO:0008006" key="4">
    <source>
        <dbReference type="Google" id="ProtNLM"/>
    </source>
</evidence>
<gene>
    <name evidence="2" type="ORF">HMH01_16075</name>
</gene>
<accession>A0A849L695</accession>
<name>A0A849L695_9RHOB</name>
<dbReference type="AlphaFoldDB" id="A0A849L695"/>
<reference evidence="2 3" key="1">
    <citation type="submission" date="2020-05" db="EMBL/GenBank/DDBJ databases">
        <title>Gimesia benthica sp. nov., a novel planctomycete isolated from a deep-sea water sample of the Northwest Indian Ocean.</title>
        <authorList>
            <person name="Wang J."/>
            <person name="Ruan C."/>
            <person name="Song L."/>
            <person name="Zhu Y."/>
            <person name="Li A."/>
            <person name="Zheng X."/>
            <person name="Wang L."/>
            <person name="Lu Z."/>
            <person name="Huang Y."/>
            <person name="Du W."/>
            <person name="Zhou Y."/>
            <person name="Huang L."/>
            <person name="Dai X."/>
        </authorList>
    </citation>
    <scope>NUCLEOTIDE SEQUENCE [LARGE SCALE GENOMIC DNA]</scope>
    <source>
        <strain evidence="2 3">YYQ-30</strain>
    </source>
</reference>
<keyword evidence="3" id="KW-1185">Reference proteome</keyword>
<sequence>MRRLALVPLILSLAACGNALLPPQGGVVEPTATTPFTWKANTPRVTRAYDINECELAGRGLPVDASADEIAAASAESNPDQVAAFVRRCLSNKGYIQTELPVCNDSLRRQGSLVVAPDVLPPLERIRCLDPVARGMVVV</sequence>
<evidence type="ECO:0000313" key="3">
    <source>
        <dbReference type="Proteomes" id="UP000572377"/>
    </source>
</evidence>
<keyword evidence="1" id="KW-0732">Signal</keyword>
<protein>
    <recommendedName>
        <fullName evidence="4">Lipoprotein</fullName>
    </recommendedName>
</protein>
<proteinExistence type="predicted"/>